<dbReference type="EMBL" id="ASGP02000002">
    <property type="protein sequence ID" value="KAH9522543.1"/>
    <property type="molecule type" value="Genomic_DNA"/>
</dbReference>
<dbReference type="PANTHER" id="PTHR23506:SF23">
    <property type="entry name" value="GH10249P"/>
    <property type="match status" value="1"/>
</dbReference>
<keyword evidence="4 6" id="KW-1133">Transmembrane helix</keyword>
<gene>
    <name evidence="7" type="ORF">DERF_006107</name>
</gene>
<evidence type="ECO:0000256" key="2">
    <source>
        <dbReference type="ARBA" id="ARBA00022448"/>
    </source>
</evidence>
<feature type="transmembrane region" description="Helical" evidence="6">
    <location>
        <begin position="34"/>
        <end position="62"/>
    </location>
</feature>
<name>A0A922IAY1_DERFA</name>
<comment type="subcellular location">
    <subcellularLocation>
        <location evidence="1">Membrane</location>
        <topology evidence="1">Multi-pass membrane protein</topology>
    </subcellularLocation>
</comment>
<dbReference type="InterPro" id="IPR050930">
    <property type="entry name" value="MFS_Vesicular_Transporter"/>
</dbReference>
<accession>A0A922IAY1</accession>
<evidence type="ECO:0000256" key="4">
    <source>
        <dbReference type="ARBA" id="ARBA00022989"/>
    </source>
</evidence>
<dbReference type="GO" id="GO:0015842">
    <property type="term" value="P:aminergic neurotransmitter loading into synaptic vesicle"/>
    <property type="evidence" value="ECO:0007669"/>
    <property type="project" value="TreeGrafter"/>
</dbReference>
<evidence type="ECO:0000256" key="5">
    <source>
        <dbReference type="ARBA" id="ARBA00023136"/>
    </source>
</evidence>
<keyword evidence="3 6" id="KW-0812">Transmembrane</keyword>
<dbReference type="PANTHER" id="PTHR23506">
    <property type="entry name" value="GH10249P"/>
    <property type="match status" value="1"/>
</dbReference>
<dbReference type="AlphaFoldDB" id="A0A922IAY1"/>
<proteinExistence type="predicted"/>
<evidence type="ECO:0000313" key="7">
    <source>
        <dbReference type="EMBL" id="KAH9522543.1"/>
    </source>
</evidence>
<dbReference type="Proteomes" id="UP000790347">
    <property type="component" value="Unassembled WGS sequence"/>
</dbReference>
<reference evidence="7" key="1">
    <citation type="submission" date="2013-05" db="EMBL/GenBank/DDBJ databases">
        <authorList>
            <person name="Yim A.K.Y."/>
            <person name="Chan T.F."/>
            <person name="Ji K.M."/>
            <person name="Liu X.Y."/>
            <person name="Zhou J.W."/>
            <person name="Li R.Q."/>
            <person name="Yang K.Y."/>
            <person name="Li J."/>
            <person name="Li M."/>
            <person name="Law P.T.W."/>
            <person name="Wu Y.L."/>
            <person name="Cai Z.L."/>
            <person name="Qin H."/>
            <person name="Bao Y."/>
            <person name="Leung R.K.K."/>
            <person name="Ng P.K.S."/>
            <person name="Zou J."/>
            <person name="Zhong X.J."/>
            <person name="Ran P.X."/>
            <person name="Zhong N.S."/>
            <person name="Liu Z.G."/>
            <person name="Tsui S.K.W."/>
        </authorList>
    </citation>
    <scope>NUCLEOTIDE SEQUENCE</scope>
    <source>
        <strain evidence="7">Derf</strain>
        <tissue evidence="7">Whole organism</tissue>
    </source>
</reference>
<reference evidence="7" key="2">
    <citation type="journal article" date="2022" name="Res Sq">
        <title>Comparative Genomics Reveals Insights into the Divergent Evolution of Astigmatic Mites and Household Pest Adaptations.</title>
        <authorList>
            <person name="Xiong Q."/>
            <person name="Wan A.T.-Y."/>
            <person name="Liu X.-Y."/>
            <person name="Fung C.S.-H."/>
            <person name="Xiao X."/>
            <person name="Malainual N."/>
            <person name="Hou J."/>
            <person name="Wang L."/>
            <person name="Wang M."/>
            <person name="Yang K."/>
            <person name="Cui Y."/>
            <person name="Leung E."/>
            <person name="Nong W."/>
            <person name="Shin S.-K."/>
            <person name="Au S."/>
            <person name="Jeong K.Y."/>
            <person name="Chew F.T."/>
            <person name="Hui J."/>
            <person name="Leung T.F."/>
            <person name="Tungtrongchitr A."/>
            <person name="Zhong N."/>
            <person name="Liu Z."/>
            <person name="Tsui S."/>
        </authorList>
    </citation>
    <scope>NUCLEOTIDE SEQUENCE</scope>
    <source>
        <strain evidence="7">Derf</strain>
        <tissue evidence="7">Whole organism</tissue>
    </source>
</reference>
<sequence length="199" mass="22016">MQNNSTPPQPSDGPSTVWEKLENLLSQCRDSRRLVLVIVAIGLLLDNMLLTSVVPIIPAFLYELNHEKDLAKLNESLTSITTTITPVNGKLSQIDQTFLQQSQLLNRLLAPNSPLAKKLNPYCEKELEDYLMNNIETTTTDGDAETATMAMITTLSPIDANELRHQELVNENTEVGVMFASKPIVQAITNPFVGPLTNK</sequence>
<evidence type="ECO:0008006" key="9">
    <source>
        <dbReference type="Google" id="ProtNLM"/>
    </source>
</evidence>
<evidence type="ECO:0000256" key="3">
    <source>
        <dbReference type="ARBA" id="ARBA00022692"/>
    </source>
</evidence>
<keyword evidence="2" id="KW-0813">Transport</keyword>
<evidence type="ECO:0000256" key="6">
    <source>
        <dbReference type="SAM" id="Phobius"/>
    </source>
</evidence>
<organism evidence="7 8">
    <name type="scientific">Dermatophagoides farinae</name>
    <name type="common">American house dust mite</name>
    <dbReference type="NCBI Taxonomy" id="6954"/>
    <lineage>
        <taxon>Eukaryota</taxon>
        <taxon>Metazoa</taxon>
        <taxon>Ecdysozoa</taxon>
        <taxon>Arthropoda</taxon>
        <taxon>Chelicerata</taxon>
        <taxon>Arachnida</taxon>
        <taxon>Acari</taxon>
        <taxon>Acariformes</taxon>
        <taxon>Sarcoptiformes</taxon>
        <taxon>Astigmata</taxon>
        <taxon>Psoroptidia</taxon>
        <taxon>Analgoidea</taxon>
        <taxon>Pyroglyphidae</taxon>
        <taxon>Dermatophagoidinae</taxon>
        <taxon>Dermatophagoides</taxon>
    </lineage>
</organism>
<protein>
    <recommendedName>
        <fullName evidence="9">Major facilitator superfamily (MFS) profile domain-containing protein</fullName>
    </recommendedName>
</protein>
<evidence type="ECO:0000313" key="8">
    <source>
        <dbReference type="Proteomes" id="UP000790347"/>
    </source>
</evidence>
<keyword evidence="8" id="KW-1185">Reference proteome</keyword>
<dbReference type="GO" id="GO:0043195">
    <property type="term" value="C:terminal bouton"/>
    <property type="evidence" value="ECO:0007669"/>
    <property type="project" value="TreeGrafter"/>
</dbReference>
<dbReference type="GO" id="GO:0005335">
    <property type="term" value="F:serotonin:sodium:chloride symporter activity"/>
    <property type="evidence" value="ECO:0007669"/>
    <property type="project" value="TreeGrafter"/>
</dbReference>
<keyword evidence="5 6" id="KW-0472">Membrane</keyword>
<evidence type="ECO:0000256" key="1">
    <source>
        <dbReference type="ARBA" id="ARBA00004141"/>
    </source>
</evidence>
<dbReference type="GO" id="GO:0030672">
    <property type="term" value="C:synaptic vesicle membrane"/>
    <property type="evidence" value="ECO:0007669"/>
    <property type="project" value="TreeGrafter"/>
</dbReference>
<comment type="caution">
    <text evidence="7">The sequence shown here is derived from an EMBL/GenBank/DDBJ whole genome shotgun (WGS) entry which is preliminary data.</text>
</comment>